<dbReference type="InterPro" id="IPR000868">
    <property type="entry name" value="Isochorismatase-like_dom"/>
</dbReference>
<dbReference type="AlphaFoldDB" id="A0A1H8N1N2"/>
<dbReference type="PANTHER" id="PTHR43540:SF6">
    <property type="entry name" value="ISOCHORISMATASE-LIKE DOMAIN-CONTAINING PROTEIN"/>
    <property type="match status" value="1"/>
</dbReference>
<organism evidence="3 4">
    <name type="scientific">Paracoccus alcaliphilus</name>
    <dbReference type="NCBI Taxonomy" id="34002"/>
    <lineage>
        <taxon>Bacteria</taxon>
        <taxon>Pseudomonadati</taxon>
        <taxon>Pseudomonadota</taxon>
        <taxon>Alphaproteobacteria</taxon>
        <taxon>Rhodobacterales</taxon>
        <taxon>Paracoccaceae</taxon>
        <taxon>Paracoccus</taxon>
    </lineage>
</organism>
<evidence type="ECO:0000256" key="1">
    <source>
        <dbReference type="ARBA" id="ARBA00022801"/>
    </source>
</evidence>
<dbReference type="SUPFAM" id="SSF52499">
    <property type="entry name" value="Isochorismatase-like hydrolases"/>
    <property type="match status" value="1"/>
</dbReference>
<dbReference type="Proteomes" id="UP000199054">
    <property type="component" value="Unassembled WGS sequence"/>
</dbReference>
<dbReference type="Gene3D" id="3.40.50.850">
    <property type="entry name" value="Isochorismatase-like"/>
    <property type="match status" value="1"/>
</dbReference>
<accession>A0A1H8N1N2</accession>
<dbReference type="GO" id="GO:0016787">
    <property type="term" value="F:hydrolase activity"/>
    <property type="evidence" value="ECO:0007669"/>
    <property type="project" value="UniProtKB-KW"/>
</dbReference>
<name>A0A1H8N1N2_9RHOB</name>
<keyword evidence="4" id="KW-1185">Reference proteome</keyword>
<evidence type="ECO:0000259" key="2">
    <source>
        <dbReference type="Pfam" id="PF00857"/>
    </source>
</evidence>
<gene>
    <name evidence="3" type="ORF">SAMN04489859_104928</name>
</gene>
<evidence type="ECO:0000313" key="4">
    <source>
        <dbReference type="Proteomes" id="UP000199054"/>
    </source>
</evidence>
<dbReference type="STRING" id="34002.SAMN04489859_104928"/>
<keyword evidence="1" id="KW-0378">Hydrolase</keyword>
<protein>
    <submittedName>
        <fullName evidence="3">Nicotinamidase-related amidase</fullName>
    </submittedName>
</protein>
<dbReference type="InterPro" id="IPR050272">
    <property type="entry name" value="Isochorismatase-like_hydrls"/>
</dbReference>
<sequence length="201" mass="22244">MTGIRFGAPGTEALHLCVDMQRLFGPGSSWAVPWMEKILPAVAELTEAHAARTIFTRFIPPADQGAAIGSWARYYAVWPQMLRDRLPSEWLELAPPLARHVPPARLFDKQLYSPWPDGRLDGFLRRTGISTLIVTGGETEVCVLATVLGAIDRGYRVVLVSDAVCSSADPSHDAAMRIYESRFGQQVETAPLAELLDQWRV</sequence>
<dbReference type="CDD" id="cd00431">
    <property type="entry name" value="cysteine_hydrolases"/>
    <property type="match status" value="1"/>
</dbReference>
<dbReference type="Pfam" id="PF00857">
    <property type="entry name" value="Isochorismatase"/>
    <property type="match status" value="1"/>
</dbReference>
<dbReference type="PANTHER" id="PTHR43540">
    <property type="entry name" value="PEROXYUREIDOACRYLATE/UREIDOACRYLATE AMIDOHYDROLASE-RELATED"/>
    <property type="match status" value="1"/>
</dbReference>
<dbReference type="InterPro" id="IPR036380">
    <property type="entry name" value="Isochorismatase-like_sf"/>
</dbReference>
<proteinExistence type="predicted"/>
<reference evidence="3 4" key="1">
    <citation type="submission" date="2016-10" db="EMBL/GenBank/DDBJ databases">
        <authorList>
            <person name="de Groot N.N."/>
        </authorList>
    </citation>
    <scope>NUCLEOTIDE SEQUENCE [LARGE SCALE GENOMIC DNA]</scope>
    <source>
        <strain evidence="3 4">DSM 8512</strain>
    </source>
</reference>
<evidence type="ECO:0000313" key="3">
    <source>
        <dbReference type="EMBL" id="SEO23419.1"/>
    </source>
</evidence>
<dbReference type="RefSeq" id="WP_244519358.1">
    <property type="nucleotide sequence ID" value="NZ_CP067124.1"/>
</dbReference>
<dbReference type="EMBL" id="FODE01000049">
    <property type="protein sequence ID" value="SEO23419.1"/>
    <property type="molecule type" value="Genomic_DNA"/>
</dbReference>
<feature type="domain" description="Isochorismatase-like" evidence="2">
    <location>
        <begin position="14"/>
        <end position="190"/>
    </location>
</feature>